<evidence type="ECO:0000256" key="13">
    <source>
        <dbReference type="ARBA" id="ARBA00022884"/>
    </source>
</evidence>
<keyword evidence="2 15" id="KW-1003">Cell membrane</keyword>
<evidence type="ECO:0000313" key="18">
    <source>
        <dbReference type="EMBL" id="MBM6703785.1"/>
    </source>
</evidence>
<feature type="compositionally biased region" description="Low complexity" evidence="16">
    <location>
        <begin position="800"/>
        <end position="826"/>
    </location>
</feature>
<comment type="similarity">
    <text evidence="15">Belongs to the RNase E/G family. RNase E subfamily.</text>
</comment>
<dbReference type="SUPFAM" id="SSF50249">
    <property type="entry name" value="Nucleic acid-binding proteins"/>
    <property type="match status" value="1"/>
</dbReference>
<keyword evidence="6 15" id="KW-0819">tRNA processing</keyword>
<feature type="binding site" evidence="15">
    <location>
        <position position="374"/>
    </location>
    <ligand>
        <name>Mg(2+)</name>
        <dbReference type="ChEBI" id="CHEBI:18420"/>
        <note>catalytic</note>
    </ligand>
</feature>
<dbReference type="Pfam" id="PF00575">
    <property type="entry name" value="S1"/>
    <property type="match status" value="1"/>
</dbReference>
<comment type="subunit">
    <text evidence="15">Homotetramer formed by a dimer of dimers.</text>
</comment>
<evidence type="ECO:0000256" key="14">
    <source>
        <dbReference type="ARBA" id="ARBA00023136"/>
    </source>
</evidence>
<dbReference type="Gene3D" id="3.40.1260.20">
    <property type="entry name" value="Ribonuclease E, catalytic domain"/>
    <property type="match status" value="1"/>
</dbReference>
<feature type="region of interest" description="Disordered" evidence="16">
    <location>
        <begin position="541"/>
        <end position="596"/>
    </location>
</feature>
<dbReference type="PANTHER" id="PTHR30001:SF1">
    <property type="entry name" value="RIBONUCLEASE E_G-LIKE PROTEIN, CHLOROPLASTIC"/>
    <property type="match status" value="1"/>
</dbReference>
<evidence type="ECO:0000256" key="1">
    <source>
        <dbReference type="ARBA" id="ARBA00005663"/>
    </source>
</evidence>
<comment type="cofactor">
    <cofactor evidence="15">
        <name>Mg(2+)</name>
        <dbReference type="ChEBI" id="CHEBI:18420"/>
    </cofactor>
    <text evidence="15">Binds 1 Mg(2+) ion per subunit.</text>
</comment>
<organism evidence="18 19">
    <name type="scientific">Sutterella massiliensis</name>
    <dbReference type="NCBI Taxonomy" id="1816689"/>
    <lineage>
        <taxon>Bacteria</taxon>
        <taxon>Pseudomonadati</taxon>
        <taxon>Pseudomonadota</taxon>
        <taxon>Betaproteobacteria</taxon>
        <taxon>Burkholderiales</taxon>
        <taxon>Sutterellaceae</taxon>
        <taxon>Sutterella</taxon>
    </lineage>
</organism>
<evidence type="ECO:0000256" key="3">
    <source>
        <dbReference type="ARBA" id="ARBA00022490"/>
    </source>
</evidence>
<dbReference type="SMART" id="SM00316">
    <property type="entry name" value="S1"/>
    <property type="match status" value="1"/>
</dbReference>
<dbReference type="Gene3D" id="2.40.50.140">
    <property type="entry name" value="Nucleic acid-binding proteins"/>
    <property type="match status" value="1"/>
</dbReference>
<sequence length="1225" mass="136031">MKRMLFNATHPEETRVGIVDGQKLIDIDIETAGREARKSNIYKGIVTRIEPSLEACFINYGEDRHGFLPFKEISRAYFKPGLDVRTATIREAITEGQELIVQVEKEERGNKGAALTTFISLAGRYLVLMPNNPRAGGVSRRIEGEERQELREAMEKLDVPSGMSTIARTAGIGRTTEELQWDLNYLLKLWEAIVDAAKPQYELVTEENGRRKVNVTTEAVMNGKPLKRLNPAPFLIVEESNLVVRAIRDYFQPEIGEILVDTDEIYEQARQFMAHVMPDMIGRVKRYRDDIPLFTRFQIEQQIETAYSRTVPLPSGGAIVIDHTEALVAIDVNSARATRGADIEETAFRTNCEAADEVARQMRLRDLGGLIVIDFIDMADPKNQRAVEQRLKDAIRFDRARVQIAKISRFGLMELSRQRLRPALSEGSHITCPRCNGVGVIRDTESCAIQVLRILQEEAMKEGTGAVEAQVPVDVATFLLNEKRIDITKLEARHRVPIILVPNTYLETPHYHIERIRQDDERLEKHVASFNLVEEIDTRASDPYAQKSAEEKAPRSKQEPVIKNIMIEREPAPVHVPKEEKAQSQKKPVEARPEAVTPKKGLFARIAAFLFGDKEEKKEVEPETPKKPAEEKSARASSERGSRRGTRRGERTNRSRRDRTGERLERADRREAAAAEEKRADEEKRQSARADRTDRAADVKAEIKADAQERTEKNERRSRRRRSRTEAAADETQQSALAVQVAPVEQLAPTAEAVPEAIQTTTEPAQGTEDAELAPQETRSEESTERKPRRRSRRRRSNEAVETVEAAEATETIETTEAVTAAEVPAQKPEAAEKVEAIEAPVAAESGEGREAAESIETAQSVEGAEAAENAEEGARRRRPRRRRRSRNAAEGEASTETAQDVQPNAVAETSEPAAAAAAAEAPSSVEVVKTEALEQIETKAPEAKTEEKAQEKAEKTVDAKVKPAIDPVEAMCAEVAAHPAFGTFHESEPLVQIETKPSAVSMAVSMAVRETFREAAKEPAKKERRRRSRKPRSEAPVEEKLVQIETKVTADETAAAAATETVQEVRAAEPKPEATETVESVENAQAADAEPVAEVLEQIETKPVAAETVEAAQPVEPLEAVQPFGTLAIAEGLEANLARAGLVQVHTRRDFDTRVSYAPVIYPGRPTVHAATPADEAEGLVQVHTRPELVKPVVYEPVRYPGRRTEKSVEAVAEALVQVETKKA</sequence>
<comment type="similarity">
    <text evidence="1">Belongs to the RNase E/G family. RNase G subfamily.</text>
</comment>
<keyword evidence="3 15" id="KW-0963">Cytoplasm</keyword>
<keyword evidence="5 15" id="KW-0698">rRNA processing</keyword>
<feature type="binding site" evidence="15">
    <location>
        <position position="331"/>
    </location>
    <ligand>
        <name>Mg(2+)</name>
        <dbReference type="ChEBI" id="CHEBI:18420"/>
        <note>catalytic</note>
    </ligand>
</feature>
<feature type="binding site" evidence="15">
    <location>
        <position position="432"/>
    </location>
    <ligand>
        <name>Zn(2+)</name>
        <dbReference type="ChEBI" id="CHEBI:29105"/>
        <note>ligand shared between dimeric partners</note>
    </ligand>
</feature>
<comment type="caution">
    <text evidence="18">The sequence shown here is derived from an EMBL/GenBank/DDBJ whole genome shotgun (WGS) entry which is preliminary data.</text>
</comment>
<feature type="region of interest" description="Required for zinc-mediated homotetramerization and catalytic activity" evidence="15">
    <location>
        <begin position="432"/>
        <end position="435"/>
    </location>
</feature>
<dbReference type="Proteomes" id="UP000715095">
    <property type="component" value="Unassembled WGS sequence"/>
</dbReference>
<evidence type="ECO:0000256" key="4">
    <source>
        <dbReference type="ARBA" id="ARBA00022519"/>
    </source>
</evidence>
<feature type="region of interest" description="Disordered" evidence="16">
    <location>
        <begin position="613"/>
        <end position="959"/>
    </location>
</feature>
<feature type="compositionally biased region" description="Basic and acidic residues" evidence="16">
    <location>
        <begin position="929"/>
        <end position="959"/>
    </location>
</feature>
<feature type="binding site" evidence="15">
    <location>
        <position position="435"/>
    </location>
    <ligand>
        <name>Zn(2+)</name>
        <dbReference type="ChEBI" id="CHEBI:29105"/>
        <note>ligand shared between dimeric partners</note>
    </ligand>
</feature>
<evidence type="ECO:0000256" key="7">
    <source>
        <dbReference type="ARBA" id="ARBA00022722"/>
    </source>
</evidence>
<keyword evidence="10 15" id="KW-0255">Endonuclease</keyword>
<feature type="compositionally biased region" description="Low complexity" evidence="16">
    <location>
        <begin position="906"/>
        <end position="928"/>
    </location>
</feature>
<dbReference type="EMBL" id="JACJJC010000005">
    <property type="protein sequence ID" value="MBM6703785.1"/>
    <property type="molecule type" value="Genomic_DNA"/>
</dbReference>
<evidence type="ECO:0000259" key="17">
    <source>
        <dbReference type="PROSITE" id="PS50126"/>
    </source>
</evidence>
<dbReference type="NCBIfam" id="TIGR00757">
    <property type="entry name" value="RNaseEG"/>
    <property type="match status" value="1"/>
</dbReference>
<dbReference type="Pfam" id="PF10150">
    <property type="entry name" value="RNase_E_G"/>
    <property type="match status" value="1"/>
</dbReference>
<dbReference type="EC" id="3.1.26.12" evidence="15"/>
<feature type="compositionally biased region" description="Basic residues" evidence="16">
    <location>
        <begin position="787"/>
        <end position="796"/>
    </location>
</feature>
<dbReference type="PROSITE" id="PS50126">
    <property type="entry name" value="S1"/>
    <property type="match status" value="1"/>
</dbReference>
<accession>A0ABS2DR49</accession>
<dbReference type="HAMAP" id="MF_00970">
    <property type="entry name" value="RNase_E"/>
    <property type="match status" value="1"/>
</dbReference>
<feature type="compositionally biased region" description="Basic and acidic residues" evidence="16">
    <location>
        <begin position="1032"/>
        <end position="1041"/>
    </location>
</feature>
<dbReference type="InterPro" id="IPR019307">
    <property type="entry name" value="RNA-bd_AU-1/RNase_E/G"/>
</dbReference>
<feature type="compositionally biased region" description="Basic residues" evidence="16">
    <location>
        <begin position="876"/>
        <end position="887"/>
    </location>
</feature>
<reference evidence="18 19" key="1">
    <citation type="journal article" date="2021" name="Sci. Rep.">
        <title>The distribution of antibiotic resistance genes in chicken gut microbiota commensals.</title>
        <authorList>
            <person name="Juricova H."/>
            <person name="Matiasovicova J."/>
            <person name="Kubasova T."/>
            <person name="Cejkova D."/>
            <person name="Rychlik I."/>
        </authorList>
    </citation>
    <scope>NUCLEOTIDE SEQUENCE [LARGE SCALE GENOMIC DNA]</scope>
    <source>
        <strain evidence="18 19">An829</strain>
    </source>
</reference>
<evidence type="ECO:0000256" key="9">
    <source>
        <dbReference type="ARBA" id="ARBA00022730"/>
    </source>
</evidence>
<keyword evidence="14 15" id="KW-0472">Membrane</keyword>
<keyword evidence="9 15" id="KW-0699">rRNA-binding</keyword>
<gene>
    <name evidence="15" type="primary">rne</name>
    <name evidence="18" type="ORF">H6A60_04695</name>
</gene>
<dbReference type="CDD" id="cd04453">
    <property type="entry name" value="S1_RNase_E"/>
    <property type="match status" value="1"/>
</dbReference>
<name>A0ABS2DR49_9BURK</name>
<evidence type="ECO:0000256" key="11">
    <source>
        <dbReference type="ARBA" id="ARBA00022801"/>
    </source>
</evidence>
<feature type="domain" description="S1 motif" evidence="17">
    <location>
        <begin position="39"/>
        <end position="118"/>
    </location>
</feature>
<evidence type="ECO:0000256" key="10">
    <source>
        <dbReference type="ARBA" id="ARBA00022759"/>
    </source>
</evidence>
<comment type="cofactor">
    <cofactor evidence="15">
        <name>Zn(2+)</name>
        <dbReference type="ChEBI" id="CHEBI:29105"/>
    </cofactor>
    <text evidence="15">Binds 2 Zn(2+) ions per homotetramer.</text>
</comment>
<dbReference type="Pfam" id="PF20833">
    <property type="entry name" value="RNase_E_G_Thio"/>
    <property type="match status" value="1"/>
</dbReference>
<feature type="compositionally biased region" description="Basic and acidic residues" evidence="16">
    <location>
        <begin position="613"/>
        <end position="715"/>
    </location>
</feature>
<dbReference type="InterPro" id="IPR003029">
    <property type="entry name" value="S1_domain"/>
</dbReference>
<evidence type="ECO:0000256" key="12">
    <source>
        <dbReference type="ARBA" id="ARBA00022842"/>
    </source>
</evidence>
<keyword evidence="4 15" id="KW-0997">Cell inner membrane</keyword>
<keyword evidence="7 15" id="KW-0540">Nuclease</keyword>
<evidence type="ECO:0000256" key="16">
    <source>
        <dbReference type="SAM" id="MobiDB-lite"/>
    </source>
</evidence>
<dbReference type="InterPro" id="IPR028878">
    <property type="entry name" value="RNase_E"/>
</dbReference>
<dbReference type="PANTHER" id="PTHR30001">
    <property type="entry name" value="RIBONUCLEASE"/>
    <property type="match status" value="1"/>
</dbReference>
<keyword evidence="12 15" id="KW-0460">Magnesium</keyword>
<comment type="subcellular location">
    <subcellularLocation>
        <location evidence="15">Cytoplasm</location>
    </subcellularLocation>
    <subcellularLocation>
        <location evidence="15">Cell inner membrane</location>
        <topology evidence="15">Peripheral membrane protein</topology>
        <orientation evidence="15">Cytoplasmic side</orientation>
    </subcellularLocation>
</comment>
<evidence type="ECO:0000256" key="5">
    <source>
        <dbReference type="ARBA" id="ARBA00022552"/>
    </source>
</evidence>
<protein>
    <recommendedName>
        <fullName evidence="15">Ribonuclease E</fullName>
        <shortName evidence="15">RNase E</shortName>
        <ecNumber evidence="15">3.1.26.12</ecNumber>
    </recommendedName>
</protein>
<evidence type="ECO:0000256" key="6">
    <source>
        <dbReference type="ARBA" id="ARBA00022694"/>
    </source>
</evidence>
<evidence type="ECO:0000256" key="8">
    <source>
        <dbReference type="ARBA" id="ARBA00022723"/>
    </source>
</evidence>
<dbReference type="InterPro" id="IPR048583">
    <property type="entry name" value="RNase_E_G_thioredoxin-like"/>
</dbReference>
<feature type="compositionally biased region" description="Basic and acidic residues" evidence="16">
    <location>
        <begin position="1013"/>
        <end position="1022"/>
    </location>
</feature>
<keyword evidence="19" id="KW-1185">Reference proteome</keyword>
<evidence type="ECO:0000313" key="19">
    <source>
        <dbReference type="Proteomes" id="UP000715095"/>
    </source>
</evidence>
<keyword evidence="15" id="KW-0862">Zinc</keyword>
<comment type="function">
    <text evidence="15">Endoribonuclease that plays a central role in RNA processing and decay. Required for the maturation of 5S and 16S rRNAs and the majority of tRNAs. Also involved in the degradation of most mRNAs.</text>
</comment>
<comment type="catalytic activity">
    <reaction evidence="15">
        <text>Endonucleolytic cleavage of single-stranded RNA in A- and U-rich regions.</text>
        <dbReference type="EC" id="3.1.26.12"/>
    </reaction>
</comment>
<dbReference type="InterPro" id="IPR004659">
    <property type="entry name" value="RNase_E/G"/>
</dbReference>
<keyword evidence="8 15" id="KW-0479">Metal-binding</keyword>
<dbReference type="RefSeq" id="WP_205102254.1">
    <property type="nucleotide sequence ID" value="NZ_JACJJC010000005.1"/>
</dbReference>
<proteinExistence type="inferred from homology"/>
<evidence type="ECO:0000256" key="2">
    <source>
        <dbReference type="ARBA" id="ARBA00022475"/>
    </source>
</evidence>
<keyword evidence="11 15" id="KW-0378">Hydrolase</keyword>
<dbReference type="InterPro" id="IPR012340">
    <property type="entry name" value="NA-bd_OB-fold"/>
</dbReference>
<keyword evidence="13 15" id="KW-0694">RNA-binding</keyword>
<keyword evidence="15" id="KW-0820">tRNA-binding</keyword>
<feature type="compositionally biased region" description="Basic and acidic residues" evidence="16">
    <location>
        <begin position="548"/>
        <end position="593"/>
    </location>
</feature>
<evidence type="ECO:0000256" key="15">
    <source>
        <dbReference type="HAMAP-Rule" id="MF_00970"/>
    </source>
</evidence>
<feature type="region of interest" description="Disordered" evidence="16">
    <location>
        <begin position="1013"/>
        <end position="1041"/>
    </location>
</feature>